<evidence type="ECO:0000313" key="2">
    <source>
        <dbReference type="EMBL" id="SNR66358.1"/>
    </source>
</evidence>
<name>A0A238Y6B0_HALEZ</name>
<evidence type="ECO:0000313" key="3">
    <source>
        <dbReference type="Proteomes" id="UP000198297"/>
    </source>
</evidence>
<evidence type="ECO:0000259" key="1">
    <source>
        <dbReference type="Pfam" id="PF24035"/>
    </source>
</evidence>
<feature type="domain" description="DUF7344" evidence="1">
    <location>
        <begin position="21"/>
        <end position="100"/>
    </location>
</feature>
<accession>A0A238Y6B0</accession>
<dbReference type="AlphaFoldDB" id="A0A238Y6B0"/>
<proteinExistence type="predicted"/>
<dbReference type="RefSeq" id="WP_208613643.1">
    <property type="nucleotide sequence ID" value="NZ_FZNK01000009.1"/>
</dbReference>
<protein>
    <recommendedName>
        <fullName evidence="1">DUF7344 domain-containing protein</fullName>
    </recommendedName>
</protein>
<dbReference type="EMBL" id="FZNK01000009">
    <property type="protein sequence ID" value="SNR66358.1"/>
    <property type="molecule type" value="Genomic_DNA"/>
</dbReference>
<organism evidence="2 3">
    <name type="scientific">Halorubrum ezzemoulense</name>
    <name type="common">Halorubrum chaoviator</name>
    <dbReference type="NCBI Taxonomy" id="337243"/>
    <lineage>
        <taxon>Archaea</taxon>
        <taxon>Methanobacteriati</taxon>
        <taxon>Methanobacteriota</taxon>
        <taxon>Stenosarchaea group</taxon>
        <taxon>Halobacteria</taxon>
        <taxon>Halobacteriales</taxon>
        <taxon>Haloferacaceae</taxon>
        <taxon>Halorubrum</taxon>
    </lineage>
</organism>
<dbReference type="Proteomes" id="UP000198297">
    <property type="component" value="Unassembled WGS sequence"/>
</dbReference>
<dbReference type="InterPro" id="IPR036388">
    <property type="entry name" value="WH-like_DNA-bd_sf"/>
</dbReference>
<dbReference type="Gene3D" id="1.10.10.10">
    <property type="entry name" value="Winged helix-like DNA-binding domain superfamily/Winged helix DNA-binding domain"/>
    <property type="match status" value="1"/>
</dbReference>
<sequence length="128" mass="14042">MTDTLDETASLAIPMDPDVAFNAIGNSRRRRVVLSLSRASRAVPTNELAVEIAAIENAIDPSKVGSDERTSVYISLTQQHLETLDEVGVVDYDDRSKTVTSTDATEPLAEYIRRLQTACYKPDPEETA</sequence>
<dbReference type="InterPro" id="IPR055768">
    <property type="entry name" value="DUF7344"/>
</dbReference>
<dbReference type="Pfam" id="PF24035">
    <property type="entry name" value="DUF7344"/>
    <property type="match status" value="1"/>
</dbReference>
<reference evidence="2 3" key="1">
    <citation type="submission" date="2017-06" db="EMBL/GenBank/DDBJ databases">
        <authorList>
            <person name="Kim H.J."/>
            <person name="Triplett B.A."/>
        </authorList>
    </citation>
    <scope>NUCLEOTIDE SEQUENCE [LARGE SCALE GENOMIC DNA]</scope>
    <source>
        <strain evidence="2 3">DSM 19316</strain>
    </source>
</reference>
<gene>
    <name evidence="2" type="ORF">SAMN06266787_1091</name>
</gene>